<feature type="domain" description="HTH merR-type" evidence="6">
    <location>
        <begin position="4"/>
        <end position="73"/>
    </location>
</feature>
<keyword evidence="4" id="KW-0804">Transcription</keyword>
<evidence type="ECO:0000256" key="4">
    <source>
        <dbReference type="ARBA" id="ARBA00023163"/>
    </source>
</evidence>
<evidence type="ECO:0000313" key="7">
    <source>
        <dbReference type="EMBL" id="WXB96408.1"/>
    </source>
</evidence>
<evidence type="ECO:0000256" key="2">
    <source>
        <dbReference type="ARBA" id="ARBA00023015"/>
    </source>
</evidence>
<dbReference type="SUPFAM" id="SSF46955">
    <property type="entry name" value="Putative DNA-binding domain"/>
    <property type="match status" value="1"/>
</dbReference>
<dbReference type="Gene3D" id="1.10.1660.10">
    <property type="match status" value="1"/>
</dbReference>
<organism evidence="7 8">
    <name type="scientific">Metabacillus sediminis</name>
    <dbReference type="NCBI Taxonomy" id="3117746"/>
    <lineage>
        <taxon>Bacteria</taxon>
        <taxon>Bacillati</taxon>
        <taxon>Bacillota</taxon>
        <taxon>Bacilli</taxon>
        <taxon>Bacillales</taxon>
        <taxon>Bacillaceae</taxon>
        <taxon>Metabacillus</taxon>
    </lineage>
</organism>
<feature type="coiled-coil region" evidence="5">
    <location>
        <begin position="57"/>
        <end position="117"/>
    </location>
</feature>
<keyword evidence="3" id="KW-0238">DNA-binding</keyword>
<keyword evidence="8" id="KW-1185">Reference proteome</keyword>
<dbReference type="PANTHER" id="PTHR30204:SF69">
    <property type="entry name" value="MERR-FAMILY TRANSCRIPTIONAL REGULATOR"/>
    <property type="match status" value="1"/>
</dbReference>
<dbReference type="InterPro" id="IPR009061">
    <property type="entry name" value="DNA-bd_dom_put_sf"/>
</dbReference>
<gene>
    <name evidence="7" type="ORF">WCV65_18000</name>
</gene>
<evidence type="ECO:0000313" key="8">
    <source>
        <dbReference type="Proteomes" id="UP001377337"/>
    </source>
</evidence>
<accession>A0ABZ2NF64</accession>
<evidence type="ECO:0000256" key="3">
    <source>
        <dbReference type="ARBA" id="ARBA00023125"/>
    </source>
</evidence>
<dbReference type="Proteomes" id="UP001377337">
    <property type="component" value="Chromosome"/>
</dbReference>
<protein>
    <submittedName>
        <fullName evidence="7">MerR family transcriptional regulator</fullName>
    </submittedName>
</protein>
<dbReference type="PROSITE" id="PS50937">
    <property type="entry name" value="HTH_MERR_2"/>
    <property type="match status" value="1"/>
</dbReference>
<keyword evidence="2" id="KW-0805">Transcription regulation</keyword>
<evidence type="ECO:0000259" key="6">
    <source>
        <dbReference type="PROSITE" id="PS50937"/>
    </source>
</evidence>
<dbReference type="InterPro" id="IPR047057">
    <property type="entry name" value="MerR_fam"/>
</dbReference>
<keyword evidence="1" id="KW-0678">Repressor</keyword>
<keyword evidence="5" id="KW-0175">Coiled coil</keyword>
<dbReference type="RefSeq" id="WP_338778395.1">
    <property type="nucleotide sequence ID" value="NZ_CP147407.1"/>
</dbReference>
<name>A0ABZ2NF64_9BACI</name>
<reference evidence="7 8" key="1">
    <citation type="submission" date="2024-02" db="EMBL/GenBank/DDBJ databases">
        <title>Seven novel Bacillus-like species.</title>
        <authorList>
            <person name="Liu G."/>
        </authorList>
    </citation>
    <scope>NUCLEOTIDE SEQUENCE [LARGE SCALE GENOMIC DNA]</scope>
    <source>
        <strain evidence="7 8">FJAT-52054</strain>
    </source>
</reference>
<evidence type="ECO:0000256" key="1">
    <source>
        <dbReference type="ARBA" id="ARBA00022491"/>
    </source>
</evidence>
<proteinExistence type="predicted"/>
<sequence>MSFKLSVGQVSKLYDISIDTLRYYDKIGLLQPEKDPQNGYRYYYVRHLDQLEIILNARSLEISIQDIQRAIDQESIEVYIDLMKRQENIISDRISQLQKLEKKLAETKKGIIEASAHHNSHDFSSLPVFNYEYRFYALNFDWLKDKNHSYYVKLFEEETHYYYAYDLSEPSELRVNDQLILIDAIHKKESEIDSWIKKHQLEAEKITITGMFVKTHFYGNIPDLEQYIKKICAYFSLKETSIYIKEEFYLQKKEQDEYFSEIILNVMD</sequence>
<dbReference type="PANTHER" id="PTHR30204">
    <property type="entry name" value="REDOX-CYCLING DRUG-SENSING TRANSCRIPTIONAL ACTIVATOR SOXR"/>
    <property type="match status" value="1"/>
</dbReference>
<dbReference type="InterPro" id="IPR000551">
    <property type="entry name" value="MerR-type_HTH_dom"/>
</dbReference>
<dbReference type="SMART" id="SM00422">
    <property type="entry name" value="HTH_MERR"/>
    <property type="match status" value="1"/>
</dbReference>
<evidence type="ECO:0000256" key="5">
    <source>
        <dbReference type="SAM" id="Coils"/>
    </source>
</evidence>
<dbReference type="Pfam" id="PF00376">
    <property type="entry name" value="MerR"/>
    <property type="match status" value="1"/>
</dbReference>
<dbReference type="EMBL" id="CP147407">
    <property type="protein sequence ID" value="WXB96408.1"/>
    <property type="molecule type" value="Genomic_DNA"/>
</dbReference>